<sequence>MAGKMKCCRYRLRDPIVRQKSFMLRAVGTYKKAGETEKIRQRND</sequence>
<protein>
    <submittedName>
        <fullName evidence="1">Uncharacterized protein</fullName>
    </submittedName>
</protein>
<proteinExistence type="predicted"/>
<accession>C4GD40</accession>
<organism evidence="1 2">
    <name type="scientific">Shuttleworthella satelles DSM 14600</name>
    <dbReference type="NCBI Taxonomy" id="626523"/>
    <lineage>
        <taxon>Bacteria</taxon>
        <taxon>Bacillati</taxon>
        <taxon>Bacillota</taxon>
        <taxon>Clostridia</taxon>
        <taxon>Lachnospirales</taxon>
        <taxon>Lachnospiraceae</taxon>
        <taxon>Shuttleworthella</taxon>
    </lineage>
</organism>
<keyword evidence="2" id="KW-1185">Reference proteome</keyword>
<reference evidence="1" key="1">
    <citation type="submission" date="2009-04" db="EMBL/GenBank/DDBJ databases">
        <authorList>
            <person name="Weinstock G."/>
            <person name="Sodergren E."/>
            <person name="Clifton S."/>
            <person name="Fulton L."/>
            <person name="Fulton B."/>
            <person name="Courtney L."/>
            <person name="Fronick C."/>
            <person name="Harrison M."/>
            <person name="Strong C."/>
            <person name="Farmer C."/>
            <person name="Delahaunty K."/>
            <person name="Markovic C."/>
            <person name="Hall O."/>
            <person name="Minx P."/>
            <person name="Tomlinson C."/>
            <person name="Mitreva M."/>
            <person name="Nelson J."/>
            <person name="Hou S."/>
            <person name="Wollam A."/>
            <person name="Pepin K.H."/>
            <person name="Johnson M."/>
            <person name="Bhonagiri V."/>
            <person name="Nash W.E."/>
            <person name="Warren W."/>
            <person name="Chinwalla A."/>
            <person name="Mardis E.R."/>
            <person name="Wilson R.K."/>
        </authorList>
    </citation>
    <scope>NUCLEOTIDE SEQUENCE [LARGE SCALE GENOMIC DNA]</scope>
    <source>
        <strain evidence="1">DSM 14600</strain>
    </source>
</reference>
<dbReference type="HOGENOM" id="CLU_3222044_0_0_9"/>
<comment type="caution">
    <text evidence="1">The sequence shown here is derived from an EMBL/GenBank/DDBJ whole genome shotgun (WGS) entry which is preliminary data.</text>
</comment>
<gene>
    <name evidence="1" type="ORF">GCWU000342_01884</name>
</gene>
<name>C4GD40_9FIRM</name>
<dbReference type="STRING" id="626523.GCWU000342_01884"/>
<dbReference type="EMBL" id="ACIP02000004">
    <property type="protein sequence ID" value="EEP27890.1"/>
    <property type="molecule type" value="Genomic_DNA"/>
</dbReference>
<dbReference type="Proteomes" id="UP000003494">
    <property type="component" value="Unassembled WGS sequence"/>
</dbReference>
<dbReference type="AlphaFoldDB" id="C4GD40"/>
<evidence type="ECO:0000313" key="1">
    <source>
        <dbReference type="EMBL" id="EEP27890.1"/>
    </source>
</evidence>
<evidence type="ECO:0000313" key="2">
    <source>
        <dbReference type="Proteomes" id="UP000003494"/>
    </source>
</evidence>